<dbReference type="EMBL" id="CP059248">
    <property type="protein sequence ID" value="QLL31956.1"/>
    <property type="molecule type" value="Genomic_DNA"/>
</dbReference>
<evidence type="ECO:0000256" key="4">
    <source>
        <dbReference type="ARBA" id="ARBA00022833"/>
    </source>
</evidence>
<dbReference type="GO" id="GO:0008270">
    <property type="term" value="F:zinc ion binding"/>
    <property type="evidence" value="ECO:0007669"/>
    <property type="project" value="UniProtKB-KW"/>
</dbReference>
<dbReference type="FunFam" id="4.10.1000.10:FF:000001">
    <property type="entry name" value="zinc finger CCCH domain-containing protein 15-like"/>
    <property type="match status" value="1"/>
</dbReference>
<evidence type="ECO:0000256" key="3">
    <source>
        <dbReference type="ARBA" id="ARBA00022771"/>
    </source>
</evidence>
<sequence length="277" mass="31276">MRTTSVGKQRMERMAYTNTAAFSASTGPSSVFSSDDDPYDARIREIEEYYVKSLLNDDDEETEFAEAMSSESWSFGGSSKPPLRGYQPLGYFRSSMPAIVEVSSGSRSPKQFRNPLEVDINRNLMPSVDPLPLTTENLQRLTISPGAAKESRKSEHIANTTRSVPDSQQQLNKELYKTELCESFTTKGNCKYGNRCQFAHGLGELKFKQRSTNFRTKPCVNWTKLGYCPYGKRCCFKHGDDNDIKVYMKAENGLKASASKRPKNLHANVRALQKITW</sequence>
<dbReference type="PROSITE" id="PS50103">
    <property type="entry name" value="ZF_C3H1"/>
    <property type="match status" value="2"/>
</dbReference>
<dbReference type="GeneID" id="59325093"/>
<dbReference type="PANTHER" id="PTHR12547:SF18">
    <property type="entry name" value="PROTEIN TIS11"/>
    <property type="match status" value="1"/>
</dbReference>
<feature type="region of interest" description="Disordered" evidence="6">
    <location>
        <begin position="146"/>
        <end position="169"/>
    </location>
</feature>
<dbReference type="GO" id="GO:0003729">
    <property type="term" value="F:mRNA binding"/>
    <property type="evidence" value="ECO:0007669"/>
    <property type="project" value="InterPro"/>
</dbReference>
<feature type="domain" description="C3H1-type" evidence="7">
    <location>
        <begin position="175"/>
        <end position="203"/>
    </location>
</feature>
<dbReference type="Proteomes" id="UP000515788">
    <property type="component" value="Chromosome 3"/>
</dbReference>
<dbReference type="AlphaFoldDB" id="A0A7G3ZEM0"/>
<keyword evidence="2" id="KW-0677">Repeat</keyword>
<dbReference type="PANTHER" id="PTHR12547">
    <property type="entry name" value="CCCH ZINC FINGER/TIS11-RELATED"/>
    <property type="match status" value="1"/>
</dbReference>
<dbReference type="Gene3D" id="4.10.1000.10">
    <property type="entry name" value="Zinc finger, CCCH-type"/>
    <property type="match status" value="2"/>
</dbReference>
<dbReference type="KEGG" id="tgb:HG536_0C01240"/>
<dbReference type="SMART" id="SM00356">
    <property type="entry name" value="ZnF_C3H1"/>
    <property type="match status" value="2"/>
</dbReference>
<organism evidence="8 9">
    <name type="scientific">Torulaspora globosa</name>
    <dbReference type="NCBI Taxonomy" id="48254"/>
    <lineage>
        <taxon>Eukaryota</taxon>
        <taxon>Fungi</taxon>
        <taxon>Dikarya</taxon>
        <taxon>Ascomycota</taxon>
        <taxon>Saccharomycotina</taxon>
        <taxon>Saccharomycetes</taxon>
        <taxon>Saccharomycetales</taxon>
        <taxon>Saccharomycetaceae</taxon>
        <taxon>Torulaspora</taxon>
    </lineage>
</organism>
<feature type="zinc finger region" description="C3H1-type" evidence="5">
    <location>
        <begin position="175"/>
        <end position="203"/>
    </location>
</feature>
<dbReference type="GO" id="GO:0006879">
    <property type="term" value="P:intracellular iron ion homeostasis"/>
    <property type="evidence" value="ECO:0007669"/>
    <property type="project" value="UniProtKB-ARBA"/>
</dbReference>
<protein>
    <recommendedName>
        <fullName evidence="7">C3H1-type domain-containing protein</fullName>
    </recommendedName>
</protein>
<evidence type="ECO:0000259" key="7">
    <source>
        <dbReference type="PROSITE" id="PS50103"/>
    </source>
</evidence>
<keyword evidence="3 5" id="KW-0863">Zinc-finger</keyword>
<evidence type="ECO:0000313" key="8">
    <source>
        <dbReference type="EMBL" id="QLL31956.1"/>
    </source>
</evidence>
<keyword evidence="4 5" id="KW-0862">Zinc</keyword>
<dbReference type="FunFam" id="4.10.1000.10:FF:000018">
    <property type="entry name" value="Zinc finger protein"/>
    <property type="match status" value="1"/>
</dbReference>
<evidence type="ECO:0000256" key="2">
    <source>
        <dbReference type="ARBA" id="ARBA00022737"/>
    </source>
</evidence>
<name>A0A7G3ZEM0_9SACH</name>
<feature type="domain" description="C3H1-type" evidence="7">
    <location>
        <begin position="213"/>
        <end position="241"/>
    </location>
</feature>
<accession>A0A7G3ZEM0</accession>
<dbReference type="GO" id="GO:0000956">
    <property type="term" value="P:nuclear-transcribed mRNA catabolic process"/>
    <property type="evidence" value="ECO:0007669"/>
    <property type="project" value="UniProtKB-ARBA"/>
</dbReference>
<dbReference type="OrthoDB" id="410307at2759"/>
<dbReference type="SUPFAM" id="SSF90229">
    <property type="entry name" value="CCCH zinc finger"/>
    <property type="match status" value="2"/>
</dbReference>
<dbReference type="RefSeq" id="XP_037138631.1">
    <property type="nucleotide sequence ID" value="XM_037282736.1"/>
</dbReference>
<evidence type="ECO:0000256" key="5">
    <source>
        <dbReference type="PROSITE-ProRule" id="PRU00723"/>
    </source>
</evidence>
<keyword evidence="9" id="KW-1185">Reference proteome</keyword>
<feature type="compositionally biased region" description="Polar residues" evidence="6">
    <location>
        <begin position="157"/>
        <end position="169"/>
    </location>
</feature>
<evidence type="ECO:0000256" key="1">
    <source>
        <dbReference type="ARBA" id="ARBA00022723"/>
    </source>
</evidence>
<feature type="zinc finger region" description="C3H1-type" evidence="5">
    <location>
        <begin position="213"/>
        <end position="241"/>
    </location>
</feature>
<dbReference type="InterPro" id="IPR000571">
    <property type="entry name" value="Znf_CCCH"/>
</dbReference>
<evidence type="ECO:0000256" key="6">
    <source>
        <dbReference type="SAM" id="MobiDB-lite"/>
    </source>
</evidence>
<evidence type="ECO:0000313" key="9">
    <source>
        <dbReference type="Proteomes" id="UP000515788"/>
    </source>
</evidence>
<keyword evidence="1 5" id="KW-0479">Metal-binding</keyword>
<dbReference type="Pfam" id="PF00642">
    <property type="entry name" value="zf-CCCH"/>
    <property type="match status" value="2"/>
</dbReference>
<gene>
    <name evidence="8" type="ORF">HG536_0C01240</name>
</gene>
<dbReference type="InterPro" id="IPR036855">
    <property type="entry name" value="Znf_CCCH_sf"/>
</dbReference>
<reference evidence="8 9" key="1">
    <citation type="submission" date="2020-06" db="EMBL/GenBank/DDBJ databases">
        <title>The yeast mating-type switching endonuclease HO is a domesticated member of an unorthodox homing genetic element family.</title>
        <authorList>
            <person name="Coughlan A.Y."/>
            <person name="Lombardi L."/>
            <person name="Braun-Galleani S."/>
            <person name="Martos A.R."/>
            <person name="Galeote V."/>
            <person name="Bigey F."/>
            <person name="Dequin S."/>
            <person name="Byrne K.P."/>
            <person name="Wolfe K.H."/>
        </authorList>
    </citation>
    <scope>NUCLEOTIDE SEQUENCE [LARGE SCALE GENOMIC DNA]</scope>
    <source>
        <strain evidence="8 9">CBS764</strain>
    </source>
</reference>
<proteinExistence type="predicted"/>
<dbReference type="InterPro" id="IPR045877">
    <property type="entry name" value="ZFP36-like"/>
</dbReference>